<dbReference type="InterPro" id="IPR038765">
    <property type="entry name" value="Papain-like_cys_pep_sf"/>
</dbReference>
<dbReference type="GO" id="GO:0008234">
    <property type="term" value="F:cysteine-type peptidase activity"/>
    <property type="evidence" value="ECO:0007669"/>
    <property type="project" value="UniProtKB-KW"/>
</dbReference>
<name>A0A485KT24_9STRA</name>
<gene>
    <name evidence="8" type="primary">Aste57867_11228</name>
    <name evidence="7" type="ORF">As57867_011186</name>
    <name evidence="8" type="ORF">ASTE57867_11228</name>
</gene>
<evidence type="ECO:0000256" key="1">
    <source>
        <dbReference type="ARBA" id="ARBA00005234"/>
    </source>
</evidence>
<evidence type="ECO:0000256" key="5">
    <source>
        <dbReference type="SAM" id="MobiDB-lite"/>
    </source>
</evidence>
<dbReference type="PROSITE" id="PS50600">
    <property type="entry name" value="ULP_PROTEASE"/>
    <property type="match status" value="1"/>
</dbReference>
<dbReference type="Gene3D" id="1.10.418.20">
    <property type="match status" value="1"/>
</dbReference>
<feature type="region of interest" description="Disordered" evidence="5">
    <location>
        <begin position="50"/>
        <end position="87"/>
    </location>
</feature>
<dbReference type="AlphaFoldDB" id="A0A485KT24"/>
<dbReference type="Gene3D" id="3.30.310.130">
    <property type="entry name" value="Ubiquitin-related"/>
    <property type="match status" value="1"/>
</dbReference>
<dbReference type="GO" id="GO:0016926">
    <property type="term" value="P:protein desumoylation"/>
    <property type="evidence" value="ECO:0007669"/>
    <property type="project" value="UniProtKB-ARBA"/>
</dbReference>
<protein>
    <submittedName>
        <fullName evidence="8">Aste57867_11228 protein</fullName>
    </submittedName>
</protein>
<keyword evidence="4" id="KW-0788">Thiol protease</keyword>
<dbReference type="OrthoDB" id="442460at2759"/>
<evidence type="ECO:0000256" key="3">
    <source>
        <dbReference type="ARBA" id="ARBA00022801"/>
    </source>
</evidence>
<dbReference type="PANTHER" id="PTHR46915:SF2">
    <property type="entry name" value="UBIQUITIN-LIKE PROTEASE 4"/>
    <property type="match status" value="1"/>
</dbReference>
<keyword evidence="2" id="KW-0645">Protease</keyword>
<dbReference type="EMBL" id="CAADRA010005281">
    <property type="protein sequence ID" value="VFT88094.1"/>
    <property type="molecule type" value="Genomic_DNA"/>
</dbReference>
<dbReference type="Proteomes" id="UP000332933">
    <property type="component" value="Unassembled WGS sequence"/>
</dbReference>
<evidence type="ECO:0000256" key="4">
    <source>
        <dbReference type="ARBA" id="ARBA00022807"/>
    </source>
</evidence>
<reference evidence="8 9" key="1">
    <citation type="submission" date="2019-03" db="EMBL/GenBank/DDBJ databases">
        <authorList>
            <person name="Gaulin E."/>
            <person name="Dumas B."/>
        </authorList>
    </citation>
    <scope>NUCLEOTIDE SEQUENCE [LARGE SCALE GENOMIC DNA]</scope>
    <source>
        <strain evidence="8">CBS 568.67</strain>
    </source>
</reference>
<sequence length="574" mass="66373">MSGFLADAATAAFNMLRGELTQSNRTANVRTEVVHSDGDDDEVEVVEPLETQRKSTNDLQSRFRAPSRRATLSSTSSANRNETSGENGRGVIKCPLTVLCDRFVGETQLHFHSDREELEIRFLEKRHVNAINQYCKPIDDPKRIYLQFQDIRGIRQTSNDDLTITVLVIRRNCSVYTKATVGPDDDPLTPECAFVFEDGYTYMVLQSILEAEFSQFAALREHLNIFDVEKYKSIVDRRFKKVSKFFIPEDESQHTMVTRRSEKRKFTQGGSNMETLSSRRESSYHATTATTTILDAESPVAATRKKIVIDEKSQEDKDKLVLHYPSPQAKNRITLTEGDVDRLAEGEFLNDSLIDFFFKFCSSQLESWQKESMYFFSTHFYSALAQRTPFEDSFDKVKRWTKNVSIFDQKYLFVPINDSCHWSLAVICNPGDLGKPLDETLGMMHEENASPCILFFDSLQCHNKTKILENLHSYLEKEFLARYPDSPYSFDITKAEMVEPDVPRQSNTCDCGVFLLLYALELIKRHPLRIDKEDIAAKFRQSLHETMFDHQHIVEFRDYLRQVIGQLSQWQRRE</sequence>
<dbReference type="GO" id="GO:0006508">
    <property type="term" value="P:proteolysis"/>
    <property type="evidence" value="ECO:0007669"/>
    <property type="project" value="UniProtKB-KW"/>
</dbReference>
<proteinExistence type="inferred from homology"/>
<evidence type="ECO:0000259" key="6">
    <source>
        <dbReference type="PROSITE" id="PS50600"/>
    </source>
</evidence>
<dbReference type="InterPro" id="IPR003653">
    <property type="entry name" value="Peptidase_C48_C"/>
</dbReference>
<feature type="region of interest" description="Disordered" evidence="5">
    <location>
        <begin position="262"/>
        <end position="281"/>
    </location>
</feature>
<keyword evidence="9" id="KW-1185">Reference proteome</keyword>
<evidence type="ECO:0000313" key="8">
    <source>
        <dbReference type="EMBL" id="VFT88094.1"/>
    </source>
</evidence>
<organism evidence="8 9">
    <name type="scientific">Aphanomyces stellatus</name>
    <dbReference type="NCBI Taxonomy" id="120398"/>
    <lineage>
        <taxon>Eukaryota</taxon>
        <taxon>Sar</taxon>
        <taxon>Stramenopiles</taxon>
        <taxon>Oomycota</taxon>
        <taxon>Saprolegniomycetes</taxon>
        <taxon>Saprolegniales</taxon>
        <taxon>Verrucalvaceae</taxon>
        <taxon>Aphanomyces</taxon>
    </lineage>
</organism>
<keyword evidence="3" id="KW-0378">Hydrolase</keyword>
<accession>A0A485KT24</accession>
<evidence type="ECO:0000313" key="9">
    <source>
        <dbReference type="Proteomes" id="UP000332933"/>
    </source>
</evidence>
<dbReference type="EMBL" id="VJMH01005260">
    <property type="protein sequence ID" value="KAF0698132.1"/>
    <property type="molecule type" value="Genomic_DNA"/>
</dbReference>
<evidence type="ECO:0000256" key="2">
    <source>
        <dbReference type="ARBA" id="ARBA00022670"/>
    </source>
</evidence>
<dbReference type="Pfam" id="PF02902">
    <property type="entry name" value="Peptidase_C48"/>
    <property type="match status" value="1"/>
</dbReference>
<dbReference type="SUPFAM" id="SSF54001">
    <property type="entry name" value="Cysteine proteinases"/>
    <property type="match status" value="1"/>
</dbReference>
<evidence type="ECO:0000313" key="7">
    <source>
        <dbReference type="EMBL" id="KAF0698132.1"/>
    </source>
</evidence>
<dbReference type="PANTHER" id="PTHR46915">
    <property type="entry name" value="UBIQUITIN-LIKE PROTEASE 4-RELATED"/>
    <property type="match status" value="1"/>
</dbReference>
<comment type="similarity">
    <text evidence="1">Belongs to the peptidase C48 family.</text>
</comment>
<feature type="compositionally biased region" description="Low complexity" evidence="5">
    <location>
        <begin position="68"/>
        <end position="78"/>
    </location>
</feature>
<reference evidence="7" key="2">
    <citation type="submission" date="2019-06" db="EMBL/GenBank/DDBJ databases">
        <title>Genomics analysis of Aphanomyces spp. identifies a new class of oomycete effector associated with host adaptation.</title>
        <authorList>
            <person name="Gaulin E."/>
        </authorList>
    </citation>
    <scope>NUCLEOTIDE SEQUENCE</scope>
    <source>
        <strain evidence="7">CBS 578.67</strain>
    </source>
</reference>
<feature type="domain" description="Ubiquitin-like protease family profile" evidence="6">
    <location>
        <begin position="333"/>
        <end position="522"/>
    </location>
</feature>